<keyword evidence="11" id="KW-1185">Reference proteome</keyword>
<name>A0AAJ5YRY0_9BASI</name>
<dbReference type="GO" id="GO:0005730">
    <property type="term" value="C:nucleolus"/>
    <property type="evidence" value="ECO:0007669"/>
    <property type="project" value="TreeGrafter"/>
</dbReference>
<accession>A0AAJ5YRY0</accession>
<evidence type="ECO:0000256" key="6">
    <source>
        <dbReference type="PROSITE-ProRule" id="PRU00176"/>
    </source>
</evidence>
<gene>
    <name evidence="10" type="primary">sap49</name>
    <name evidence="10" type="ORF">MYAM1_001478</name>
</gene>
<dbReference type="InterPro" id="IPR035979">
    <property type="entry name" value="RBD_domain_sf"/>
</dbReference>
<dbReference type="SUPFAM" id="SSF54928">
    <property type="entry name" value="RNA-binding domain, RBD"/>
    <property type="match status" value="1"/>
</dbReference>
<dbReference type="Pfam" id="PF04080">
    <property type="entry name" value="Per1"/>
    <property type="match status" value="1"/>
</dbReference>
<dbReference type="AlphaFoldDB" id="A0AAJ5YRY0"/>
<keyword evidence="3" id="KW-0677">Repeat</keyword>
<dbReference type="EMBL" id="CP119943">
    <property type="protein sequence ID" value="WFC98746.1"/>
    <property type="molecule type" value="Genomic_DNA"/>
</dbReference>
<evidence type="ECO:0000256" key="2">
    <source>
        <dbReference type="ARBA" id="ARBA00008363"/>
    </source>
</evidence>
<dbReference type="PANTHER" id="PTHR48030">
    <property type="entry name" value="SPLICING FACTOR 3B SUBUNIT 4"/>
    <property type="match status" value="1"/>
</dbReference>
<comment type="subcellular location">
    <subcellularLocation>
        <location evidence="1">Nucleus</location>
    </subcellularLocation>
</comment>
<evidence type="ECO:0000259" key="9">
    <source>
        <dbReference type="PROSITE" id="PS50102"/>
    </source>
</evidence>
<evidence type="ECO:0000313" key="11">
    <source>
        <dbReference type="Proteomes" id="UP001219567"/>
    </source>
</evidence>
<dbReference type="InterPro" id="IPR000504">
    <property type="entry name" value="RRM_dom"/>
</dbReference>
<feature type="compositionally biased region" description="Polar residues" evidence="7">
    <location>
        <begin position="646"/>
        <end position="661"/>
    </location>
</feature>
<dbReference type="InterPro" id="IPR007217">
    <property type="entry name" value="Per1-like"/>
</dbReference>
<proteinExistence type="inferred from homology"/>
<dbReference type="FunFam" id="3.30.70.330:FF:000505">
    <property type="entry name" value="Splicing factor 3B subunit 4"/>
    <property type="match status" value="1"/>
</dbReference>
<reference evidence="10 11" key="1">
    <citation type="submission" date="2023-03" db="EMBL/GenBank/DDBJ databases">
        <title>Mating type loci evolution in Malassezia.</title>
        <authorList>
            <person name="Coelho M.A."/>
        </authorList>
    </citation>
    <scope>NUCLEOTIDE SEQUENCE [LARGE SCALE GENOMIC DNA]</scope>
    <source>
        <strain evidence="10 11">CBS 9725</strain>
    </source>
</reference>
<dbReference type="FunFam" id="3.30.70.330:FF:000895">
    <property type="entry name" value="Hsh49p"/>
    <property type="match status" value="1"/>
</dbReference>
<dbReference type="GO" id="GO:0016020">
    <property type="term" value="C:membrane"/>
    <property type="evidence" value="ECO:0007669"/>
    <property type="project" value="GOC"/>
</dbReference>
<evidence type="ECO:0000256" key="7">
    <source>
        <dbReference type="SAM" id="MobiDB-lite"/>
    </source>
</evidence>
<keyword evidence="8" id="KW-0472">Membrane</keyword>
<feature type="transmembrane region" description="Helical" evidence="8">
    <location>
        <begin position="426"/>
        <end position="447"/>
    </location>
</feature>
<sequence>MSREMERNQEATCYVGNLDERVTDELMWELMYQAGHVVHVYMPKDRVSQLHQGFAFTEFHNETDAQYACLILNGIKLFGKPIRVNMAAADTKQPLDIGANLFVGNLDSSVDERMLYETFNTFGTILGTPRIVRDEITNASKNHGFVSFDSFEASDAAIEALNNQFLVNRPMTVAYAIKKDARHGERHGTEAERLVAAQARKNQVLGTLHEANGSYAKPTPAWAGELRWTCESNCEYHCTHRITNEAHKRVQDLRESVSRKLRQEQDSLREEHERWRKQIAWQEAGQGLDPACEGEAFSDMDGQCISLMQSPPKPLQPENVLRQVFEQRIQQELDWLPLIDKQTVQFFGKWAQLRVLGMQEPFSVLFSILNLGVHIYALSYILPELVPNGYPLKSTYTRHAKISIAAWAFSALFHTRDLWWTERLDYFLAAAVLLSGLFFTVCRLTYANPTSKFYQRWSIVCIVAWILHVLYLLSHRRLNYSYNITACLTVGLLHNFLWLSAACTPRLVFGLARRFSANLAPTRVYSKATDDDHDIDRTKPFRTHTDLSGKQRKQLICLVLAMTLAPALEIFDFPPILRLVDAHALWHASTVPISLYWYIWLANDAQACVQERGWKLDHHAIQLKETNHGHASSHHTGLPPPGVSPAKTTTFSFPSMPATSSASTDEIVGHLRNGLHVYANMGMNALRRLRALLITQSQ</sequence>
<dbReference type="GO" id="GO:0006506">
    <property type="term" value="P:GPI anchor biosynthetic process"/>
    <property type="evidence" value="ECO:0007669"/>
    <property type="project" value="InterPro"/>
</dbReference>
<evidence type="ECO:0000256" key="1">
    <source>
        <dbReference type="ARBA" id="ARBA00004123"/>
    </source>
</evidence>
<evidence type="ECO:0000256" key="5">
    <source>
        <dbReference type="ARBA" id="ARBA00023242"/>
    </source>
</evidence>
<feature type="domain" description="RRM" evidence="9">
    <location>
        <begin position="99"/>
        <end position="178"/>
    </location>
</feature>
<feature type="transmembrane region" description="Helical" evidence="8">
    <location>
        <begin position="480"/>
        <end position="499"/>
    </location>
</feature>
<evidence type="ECO:0000256" key="4">
    <source>
        <dbReference type="ARBA" id="ARBA00022884"/>
    </source>
</evidence>
<dbReference type="InterPro" id="IPR034158">
    <property type="entry name" value="SF3B4_RRM1"/>
</dbReference>
<evidence type="ECO:0000313" key="10">
    <source>
        <dbReference type="EMBL" id="WFC98746.1"/>
    </source>
</evidence>
<dbReference type="InterPro" id="IPR034159">
    <property type="entry name" value="SF3B4_RRM2"/>
</dbReference>
<evidence type="ECO:0000256" key="3">
    <source>
        <dbReference type="ARBA" id="ARBA00022737"/>
    </source>
</evidence>
<feature type="region of interest" description="Disordered" evidence="7">
    <location>
        <begin position="627"/>
        <end position="661"/>
    </location>
</feature>
<dbReference type="GO" id="GO:0071011">
    <property type="term" value="C:precatalytic spliceosome"/>
    <property type="evidence" value="ECO:0007669"/>
    <property type="project" value="TreeGrafter"/>
</dbReference>
<feature type="domain" description="RRM" evidence="9">
    <location>
        <begin position="11"/>
        <end position="89"/>
    </location>
</feature>
<feature type="transmembrane region" description="Helical" evidence="8">
    <location>
        <begin position="362"/>
        <end position="382"/>
    </location>
</feature>
<keyword evidence="4 6" id="KW-0694">RNA-binding</keyword>
<dbReference type="Gene3D" id="3.30.70.330">
    <property type="match status" value="2"/>
</dbReference>
<protein>
    <submittedName>
        <fullName evidence="10">Spliceosome-associated protein 49</fullName>
    </submittedName>
</protein>
<organism evidence="10 11">
    <name type="scientific">Malassezia yamatoensis</name>
    <dbReference type="NCBI Taxonomy" id="253288"/>
    <lineage>
        <taxon>Eukaryota</taxon>
        <taxon>Fungi</taxon>
        <taxon>Dikarya</taxon>
        <taxon>Basidiomycota</taxon>
        <taxon>Ustilaginomycotina</taxon>
        <taxon>Malasseziomycetes</taxon>
        <taxon>Malasseziales</taxon>
        <taxon>Malasseziaceae</taxon>
        <taxon>Malassezia</taxon>
    </lineage>
</organism>
<dbReference type="SMART" id="SM00360">
    <property type="entry name" value="RRM"/>
    <property type="match status" value="2"/>
</dbReference>
<dbReference type="GO" id="GO:0048026">
    <property type="term" value="P:positive regulation of mRNA splicing, via spliceosome"/>
    <property type="evidence" value="ECO:0007669"/>
    <property type="project" value="TreeGrafter"/>
</dbReference>
<dbReference type="GO" id="GO:0003723">
    <property type="term" value="F:RNA binding"/>
    <property type="evidence" value="ECO:0007669"/>
    <property type="project" value="UniProtKB-UniRule"/>
</dbReference>
<dbReference type="GO" id="GO:0000398">
    <property type="term" value="P:mRNA splicing, via spliceosome"/>
    <property type="evidence" value="ECO:0007669"/>
    <property type="project" value="UniProtKB-ARBA"/>
</dbReference>
<feature type="transmembrane region" description="Helical" evidence="8">
    <location>
        <begin position="402"/>
        <end position="419"/>
    </location>
</feature>
<keyword evidence="8" id="KW-1133">Transmembrane helix</keyword>
<dbReference type="Pfam" id="PF00076">
    <property type="entry name" value="RRM_1"/>
    <property type="match status" value="2"/>
</dbReference>
<dbReference type="InterPro" id="IPR012677">
    <property type="entry name" value="Nucleotide-bd_a/b_plait_sf"/>
</dbReference>
<dbReference type="PANTHER" id="PTHR48030:SF3">
    <property type="entry name" value="SPLICING FACTOR 3B SUBUNIT 4"/>
    <property type="match status" value="1"/>
</dbReference>
<dbReference type="CDD" id="cd12334">
    <property type="entry name" value="RRM1_SF3B4"/>
    <property type="match status" value="1"/>
</dbReference>
<comment type="similarity">
    <text evidence="2">Belongs to the SF3B4 family.</text>
</comment>
<keyword evidence="8" id="KW-0812">Transmembrane</keyword>
<evidence type="ECO:0000256" key="8">
    <source>
        <dbReference type="SAM" id="Phobius"/>
    </source>
</evidence>
<keyword evidence="5" id="KW-0539">Nucleus</keyword>
<feature type="transmembrane region" description="Helical" evidence="8">
    <location>
        <begin position="453"/>
        <end position="473"/>
    </location>
</feature>
<dbReference type="InterPro" id="IPR052084">
    <property type="entry name" value="SF3B4_spliceosome_assoc"/>
</dbReference>
<dbReference type="Proteomes" id="UP001219567">
    <property type="component" value="Chromosome 1"/>
</dbReference>
<dbReference type="PROSITE" id="PS50102">
    <property type="entry name" value="RRM"/>
    <property type="match status" value="2"/>
</dbReference>
<dbReference type="CDD" id="cd12335">
    <property type="entry name" value="RRM2_SF3B4"/>
    <property type="match status" value="1"/>
</dbReference>
<dbReference type="GO" id="GO:0005686">
    <property type="term" value="C:U2 snRNP"/>
    <property type="evidence" value="ECO:0007669"/>
    <property type="project" value="TreeGrafter"/>
</dbReference>